<evidence type="ECO:0000256" key="3">
    <source>
        <dbReference type="ARBA" id="ARBA00022763"/>
    </source>
</evidence>
<dbReference type="Pfam" id="PF03167">
    <property type="entry name" value="UDG"/>
    <property type="match status" value="1"/>
</dbReference>
<dbReference type="Proteomes" id="UP000676565">
    <property type="component" value="Unassembled WGS sequence"/>
</dbReference>
<reference evidence="9 10" key="1">
    <citation type="submission" date="2021-04" db="EMBL/GenBank/DDBJ databases">
        <authorList>
            <person name="Ivanova A."/>
        </authorList>
    </citation>
    <scope>NUCLEOTIDE SEQUENCE [LARGE SCALE GENOMIC DNA]</scope>
    <source>
        <strain evidence="9 10">G18</strain>
    </source>
</reference>
<dbReference type="SMART" id="SM00987">
    <property type="entry name" value="UreE_C"/>
    <property type="match status" value="1"/>
</dbReference>
<evidence type="ECO:0000256" key="2">
    <source>
        <dbReference type="ARBA" id="ARBA00022723"/>
    </source>
</evidence>
<dbReference type="Gene3D" id="3.40.470.10">
    <property type="entry name" value="Uracil-DNA glycosylase-like domain"/>
    <property type="match status" value="1"/>
</dbReference>
<keyword evidence="2" id="KW-0479">Metal-binding</keyword>
<keyword evidence="3" id="KW-0227">DNA damage</keyword>
<evidence type="ECO:0000259" key="8">
    <source>
        <dbReference type="SMART" id="SM00986"/>
    </source>
</evidence>
<dbReference type="Pfam" id="PF13566">
    <property type="entry name" value="DUF4130"/>
    <property type="match status" value="1"/>
</dbReference>
<name>A0ABS5BPG0_9BACT</name>
<evidence type="ECO:0000256" key="7">
    <source>
        <dbReference type="ARBA" id="ARBA00023204"/>
    </source>
</evidence>
<dbReference type="InterPro" id="IPR025404">
    <property type="entry name" value="DUF4130"/>
</dbReference>
<dbReference type="SUPFAM" id="SSF52141">
    <property type="entry name" value="Uracil-DNA glycosylase-like"/>
    <property type="match status" value="1"/>
</dbReference>
<evidence type="ECO:0000256" key="6">
    <source>
        <dbReference type="ARBA" id="ARBA00023014"/>
    </source>
</evidence>
<keyword evidence="6" id="KW-0411">Iron-sulfur</keyword>
<evidence type="ECO:0000256" key="1">
    <source>
        <dbReference type="ARBA" id="ARBA00022485"/>
    </source>
</evidence>
<dbReference type="InterPro" id="IPR005122">
    <property type="entry name" value="Uracil-DNA_glycosylase-like"/>
</dbReference>
<dbReference type="EMBL" id="JAGKQQ010000001">
    <property type="protein sequence ID" value="MBP3955619.1"/>
    <property type="molecule type" value="Genomic_DNA"/>
</dbReference>
<accession>A0ABS5BPG0</accession>
<dbReference type="CDD" id="cd10030">
    <property type="entry name" value="UDG-F4_TTUDGA_SPO1dp_like"/>
    <property type="match status" value="1"/>
</dbReference>
<keyword evidence="4" id="KW-0378">Hydrolase</keyword>
<sequence length="460" mass="50309">MIVTAPDFAAWRGAARALLAAEVSPADVLFDDGTAPGLFAAAELPPVPAGPALEVPRAFVALAESVSCHRDPQRWGRLYRALWRLTRGEPHLLDLATDDDVAWLFRAEKSVRRDAHKMKAFVRFRKVGEHFVAWHRPDHRIVRRVAPFFRRRFPEMHWSVLTPDDSVTWDREGLHFGPGVSARDAPPPDVLEDMWKTYYRATFNPARIKLKAMKKELPVRHWATLPEAALIPDLLAEAADRVAAMVQHSEGTPSAADFLPATRDLDGLRAAARDCTACGLCGPIVPPVFGTGPADARIALVGDQPDTSGAADELLDTALEEAGIDRAAVYRTTAVKQTAFAERDGAREPRRANAREVGACRPWLLAELAALRPAVIVCLGPLAAKAVLGPLFRFTERRGEVLPAGGTIAIATHFPATILRAPEEARAEIWAELVTHLARALELAGAGYHPPSHYSSRVPY</sequence>
<proteinExistence type="predicted"/>
<dbReference type="SMART" id="SM00986">
    <property type="entry name" value="UDG"/>
    <property type="match status" value="1"/>
</dbReference>
<gene>
    <name evidence="9" type="ORF">J8F10_10035</name>
</gene>
<evidence type="ECO:0000313" key="10">
    <source>
        <dbReference type="Proteomes" id="UP000676565"/>
    </source>
</evidence>
<dbReference type="PANTHER" id="PTHR33693">
    <property type="entry name" value="TYPE-5 URACIL-DNA GLYCOSYLASE"/>
    <property type="match status" value="1"/>
</dbReference>
<dbReference type="InterPro" id="IPR051536">
    <property type="entry name" value="UDG_Type-4/5"/>
</dbReference>
<keyword evidence="5" id="KW-0408">Iron</keyword>
<dbReference type="RefSeq" id="WP_210653691.1">
    <property type="nucleotide sequence ID" value="NZ_JAGKQQ010000001.1"/>
</dbReference>
<evidence type="ECO:0000313" key="9">
    <source>
        <dbReference type="EMBL" id="MBP3955619.1"/>
    </source>
</evidence>
<dbReference type="NCBIfam" id="TIGR03915">
    <property type="entry name" value="SAM_7_link_chp"/>
    <property type="match status" value="1"/>
</dbReference>
<protein>
    <submittedName>
        <fullName evidence="9">TIGR03915 family putative DNA repair protein</fullName>
    </submittedName>
</protein>
<feature type="domain" description="Uracil-DNA glycosylase-like" evidence="8">
    <location>
        <begin position="289"/>
        <end position="434"/>
    </location>
</feature>
<dbReference type="InterPro" id="IPR036895">
    <property type="entry name" value="Uracil-DNA_glycosylase-like_sf"/>
</dbReference>
<keyword evidence="7" id="KW-0234">DNA repair</keyword>
<dbReference type="InterPro" id="IPR023875">
    <property type="entry name" value="DNA_repair_put"/>
</dbReference>
<dbReference type="PANTHER" id="PTHR33693:SF9">
    <property type="entry name" value="TYPE-4 URACIL-DNA GLYCOSYLASE"/>
    <property type="match status" value="1"/>
</dbReference>
<evidence type="ECO:0000256" key="5">
    <source>
        <dbReference type="ARBA" id="ARBA00023004"/>
    </source>
</evidence>
<organism evidence="9 10">
    <name type="scientific">Gemmata palustris</name>
    <dbReference type="NCBI Taxonomy" id="2822762"/>
    <lineage>
        <taxon>Bacteria</taxon>
        <taxon>Pseudomonadati</taxon>
        <taxon>Planctomycetota</taxon>
        <taxon>Planctomycetia</taxon>
        <taxon>Gemmatales</taxon>
        <taxon>Gemmataceae</taxon>
        <taxon>Gemmata</taxon>
    </lineage>
</organism>
<keyword evidence="10" id="KW-1185">Reference proteome</keyword>
<comment type="caution">
    <text evidence="9">The sequence shown here is derived from an EMBL/GenBank/DDBJ whole genome shotgun (WGS) entry which is preliminary data.</text>
</comment>
<evidence type="ECO:0000256" key="4">
    <source>
        <dbReference type="ARBA" id="ARBA00022801"/>
    </source>
</evidence>
<keyword evidence="1" id="KW-0004">4Fe-4S</keyword>